<dbReference type="GO" id="GO:0005829">
    <property type="term" value="C:cytosol"/>
    <property type="evidence" value="ECO:0007669"/>
    <property type="project" value="TreeGrafter"/>
</dbReference>
<keyword evidence="2" id="KW-0067">ATP-binding</keyword>
<dbReference type="PANTHER" id="PTHR43384">
    <property type="entry name" value="SEPTUM SITE-DETERMINING PROTEIN MIND HOMOLOG, CHLOROPLASTIC-RELATED"/>
    <property type="match status" value="1"/>
</dbReference>
<feature type="domain" description="CobQ/CobB/MinD/ParA nucleotide binding" evidence="4">
    <location>
        <begin position="191"/>
        <end position="417"/>
    </location>
</feature>
<dbReference type="InterPro" id="IPR002586">
    <property type="entry name" value="CobQ/CobB/MinD/ParA_Nub-bd_dom"/>
</dbReference>
<dbReference type="EMBL" id="LQBL01000028">
    <property type="protein sequence ID" value="KUG53664.1"/>
    <property type="molecule type" value="Genomic_DNA"/>
</dbReference>
<evidence type="ECO:0000256" key="1">
    <source>
        <dbReference type="ARBA" id="ARBA00022741"/>
    </source>
</evidence>
<evidence type="ECO:0000259" key="4">
    <source>
        <dbReference type="Pfam" id="PF01656"/>
    </source>
</evidence>
<keyword evidence="6" id="KW-1185">Reference proteome</keyword>
<feature type="region of interest" description="Disordered" evidence="3">
    <location>
        <begin position="120"/>
        <end position="188"/>
    </location>
</feature>
<dbReference type="GO" id="GO:0009898">
    <property type="term" value="C:cytoplasmic side of plasma membrane"/>
    <property type="evidence" value="ECO:0007669"/>
    <property type="project" value="TreeGrafter"/>
</dbReference>
<comment type="caution">
    <text evidence="5">The sequence shown here is derived from an EMBL/GenBank/DDBJ whole genome shotgun (WGS) entry which is preliminary data.</text>
</comment>
<accession>A0A0W8I5X9</accession>
<gene>
    <name evidence="5" type="ORF">AVL62_02485</name>
</gene>
<protein>
    <recommendedName>
        <fullName evidence="4">CobQ/CobB/MinD/ParA nucleotide binding domain-containing protein</fullName>
    </recommendedName>
</protein>
<dbReference type="RefSeq" id="WP_058891672.1">
    <property type="nucleotide sequence ID" value="NZ_LQBL01000028.1"/>
</dbReference>
<dbReference type="SUPFAM" id="SSF52540">
    <property type="entry name" value="P-loop containing nucleoside triphosphate hydrolases"/>
    <property type="match status" value="1"/>
</dbReference>
<dbReference type="GO" id="GO:0016887">
    <property type="term" value="F:ATP hydrolysis activity"/>
    <property type="evidence" value="ECO:0007669"/>
    <property type="project" value="TreeGrafter"/>
</dbReference>
<dbReference type="InterPro" id="IPR050625">
    <property type="entry name" value="ParA/MinD_ATPase"/>
</dbReference>
<evidence type="ECO:0000256" key="2">
    <source>
        <dbReference type="ARBA" id="ARBA00022840"/>
    </source>
</evidence>
<name>A0A0W8I5X9_9MICO</name>
<evidence type="ECO:0000313" key="6">
    <source>
        <dbReference type="Proteomes" id="UP000054837"/>
    </source>
</evidence>
<dbReference type="Gene3D" id="3.40.50.300">
    <property type="entry name" value="P-loop containing nucleotide triphosphate hydrolases"/>
    <property type="match status" value="1"/>
</dbReference>
<evidence type="ECO:0000256" key="3">
    <source>
        <dbReference type="SAM" id="MobiDB-lite"/>
    </source>
</evidence>
<dbReference type="GO" id="GO:0005524">
    <property type="term" value="F:ATP binding"/>
    <property type="evidence" value="ECO:0007669"/>
    <property type="project" value="UniProtKB-KW"/>
</dbReference>
<sequence>MSRPLVTAVAPRWESQVAALLAGSTQVRLVRRCADLPELMGVTRAGLADVVLVSHDLRGLDRDAVLGLGAAGAHVVGVHPRDDPEAARTLHRRGVTSVLEVESSTPELDAVLAALGRADAPEDDRGAAGAGGPGPAGPGPGPGPAPDPAALLVEAGPQGVQQDHPGPDRALGTDQEELTRQDATPEGEVVVVWGPHGSTGRTTVAVNLAAELASVTTPVLLVDADTYGAGVAQALAVLDESPGVAAAARAADQGTLDADHLLRLAPRVRPGLLVLTGLPRADRWTELRESALADILQQARSVARWVVVDVAPTVEQDEELSFDTSAPRRNGAALAALEDADRVLVVGTGDPVGLQRLVRCVDQLPGLTRAKAQVVVTRVRPGPVGPEPGRRITETLRRFAGVGQVHLVPEDRDAVDAALLHGHTLAEARPSSPARESIRTLAHLVSGRRSSVDAARSRWWPRRRTRD</sequence>
<dbReference type="STRING" id="767452.AVL62_02485"/>
<dbReference type="AlphaFoldDB" id="A0A0W8I5X9"/>
<dbReference type="InterPro" id="IPR027417">
    <property type="entry name" value="P-loop_NTPase"/>
</dbReference>
<reference evidence="5 6" key="1">
    <citation type="submission" date="2015-12" db="EMBL/GenBank/DDBJ databases">
        <title>Serinicoccus chungangenesis strain CD08_5 genome sequencing and assembly.</title>
        <authorList>
            <person name="Chander A.M."/>
            <person name="Kaur G."/>
            <person name="Nair G.R."/>
            <person name="Dhawan D.K."/>
            <person name="Kochhar R.K."/>
            <person name="Mayilraj S."/>
            <person name="Bhadada S.K."/>
        </authorList>
    </citation>
    <scope>NUCLEOTIDE SEQUENCE [LARGE SCALE GENOMIC DNA]</scope>
    <source>
        <strain evidence="5 6">CD08_5</strain>
    </source>
</reference>
<proteinExistence type="predicted"/>
<dbReference type="PANTHER" id="PTHR43384:SF6">
    <property type="entry name" value="SEPTUM SITE-DETERMINING PROTEIN MIND HOMOLOG, CHLOROPLASTIC"/>
    <property type="match status" value="1"/>
</dbReference>
<feature type="compositionally biased region" description="Pro residues" evidence="3">
    <location>
        <begin position="135"/>
        <end position="147"/>
    </location>
</feature>
<dbReference type="Proteomes" id="UP000054837">
    <property type="component" value="Unassembled WGS sequence"/>
</dbReference>
<dbReference type="GO" id="GO:0051782">
    <property type="term" value="P:negative regulation of cell division"/>
    <property type="evidence" value="ECO:0007669"/>
    <property type="project" value="TreeGrafter"/>
</dbReference>
<evidence type="ECO:0000313" key="5">
    <source>
        <dbReference type="EMBL" id="KUG53664.1"/>
    </source>
</evidence>
<organism evidence="5 6">
    <name type="scientific">Serinicoccus chungangensis</name>
    <dbReference type="NCBI Taxonomy" id="767452"/>
    <lineage>
        <taxon>Bacteria</taxon>
        <taxon>Bacillati</taxon>
        <taxon>Actinomycetota</taxon>
        <taxon>Actinomycetes</taxon>
        <taxon>Micrococcales</taxon>
        <taxon>Ornithinimicrobiaceae</taxon>
        <taxon>Serinicoccus</taxon>
    </lineage>
</organism>
<dbReference type="Pfam" id="PF01656">
    <property type="entry name" value="CbiA"/>
    <property type="match status" value="1"/>
</dbReference>
<keyword evidence="1" id="KW-0547">Nucleotide-binding</keyword>